<evidence type="ECO:0000313" key="2">
    <source>
        <dbReference type="Proteomes" id="UP001209540"/>
    </source>
</evidence>
<dbReference type="AlphaFoldDB" id="A0AAD5K0U2"/>
<keyword evidence="2" id="KW-1185">Reference proteome</keyword>
<proteinExistence type="predicted"/>
<dbReference type="Proteomes" id="UP001209540">
    <property type="component" value="Unassembled WGS sequence"/>
</dbReference>
<comment type="caution">
    <text evidence="1">The sequence shown here is derived from an EMBL/GenBank/DDBJ whole genome shotgun (WGS) entry which is preliminary data.</text>
</comment>
<evidence type="ECO:0000313" key="1">
    <source>
        <dbReference type="EMBL" id="KAI9249762.1"/>
    </source>
</evidence>
<dbReference type="EMBL" id="JAIXMP010000034">
    <property type="protein sequence ID" value="KAI9249762.1"/>
    <property type="molecule type" value="Genomic_DNA"/>
</dbReference>
<sequence>MFFFIWHTMNFDLAFNEFYSCRTRQQCQRETVREAQRQLDVERHNVRLLVDRVQALEISNLVVQNEMMARQSIIARLDVPHPVVHNPVVQSTRPPPSINVSNAICSLNRALGDQGFRFNEDYRGEHNRSVRQNIVAYVEGLQQYNIPRDRLMDKIYRHFDYECMKRRRSTARAATKLIGGRRNSTSSYCKKK</sequence>
<accession>A0AAD5K0U2</accession>
<protein>
    <submittedName>
        <fullName evidence="1">Uncharacterized protein</fullName>
    </submittedName>
</protein>
<reference evidence="1" key="2">
    <citation type="submission" date="2023-02" db="EMBL/GenBank/DDBJ databases">
        <authorList>
            <consortium name="DOE Joint Genome Institute"/>
            <person name="Mondo S.J."/>
            <person name="Chang Y."/>
            <person name="Wang Y."/>
            <person name="Ahrendt S."/>
            <person name="Andreopoulos W."/>
            <person name="Barry K."/>
            <person name="Beard J."/>
            <person name="Benny G.L."/>
            <person name="Blankenship S."/>
            <person name="Bonito G."/>
            <person name="Cuomo C."/>
            <person name="Desiro A."/>
            <person name="Gervers K.A."/>
            <person name="Hundley H."/>
            <person name="Kuo A."/>
            <person name="LaButti K."/>
            <person name="Lang B.F."/>
            <person name="Lipzen A."/>
            <person name="O'Donnell K."/>
            <person name="Pangilinan J."/>
            <person name="Reynolds N."/>
            <person name="Sandor L."/>
            <person name="Smith M.W."/>
            <person name="Tsang A."/>
            <person name="Grigoriev I.V."/>
            <person name="Stajich J.E."/>
            <person name="Spatafora J.W."/>
        </authorList>
    </citation>
    <scope>NUCLEOTIDE SEQUENCE</scope>
    <source>
        <strain evidence="1">RSA 2281</strain>
    </source>
</reference>
<reference evidence="1" key="1">
    <citation type="journal article" date="2022" name="IScience">
        <title>Evolution of zygomycete secretomes and the origins of terrestrial fungal ecologies.</title>
        <authorList>
            <person name="Chang Y."/>
            <person name="Wang Y."/>
            <person name="Mondo S."/>
            <person name="Ahrendt S."/>
            <person name="Andreopoulos W."/>
            <person name="Barry K."/>
            <person name="Beard J."/>
            <person name="Benny G.L."/>
            <person name="Blankenship S."/>
            <person name="Bonito G."/>
            <person name="Cuomo C."/>
            <person name="Desiro A."/>
            <person name="Gervers K.A."/>
            <person name="Hundley H."/>
            <person name="Kuo A."/>
            <person name="LaButti K."/>
            <person name="Lang B.F."/>
            <person name="Lipzen A."/>
            <person name="O'Donnell K."/>
            <person name="Pangilinan J."/>
            <person name="Reynolds N."/>
            <person name="Sandor L."/>
            <person name="Smith M.E."/>
            <person name="Tsang A."/>
            <person name="Grigoriev I.V."/>
            <person name="Stajich J.E."/>
            <person name="Spatafora J.W."/>
        </authorList>
    </citation>
    <scope>NUCLEOTIDE SEQUENCE</scope>
    <source>
        <strain evidence="1">RSA 2281</strain>
    </source>
</reference>
<organism evidence="1 2">
    <name type="scientific">Phascolomyces articulosus</name>
    <dbReference type="NCBI Taxonomy" id="60185"/>
    <lineage>
        <taxon>Eukaryota</taxon>
        <taxon>Fungi</taxon>
        <taxon>Fungi incertae sedis</taxon>
        <taxon>Mucoromycota</taxon>
        <taxon>Mucoromycotina</taxon>
        <taxon>Mucoromycetes</taxon>
        <taxon>Mucorales</taxon>
        <taxon>Lichtheimiaceae</taxon>
        <taxon>Phascolomyces</taxon>
    </lineage>
</organism>
<gene>
    <name evidence="1" type="ORF">BDA99DRAFT_523576</name>
</gene>
<name>A0AAD5K0U2_9FUNG</name>